<dbReference type="GO" id="GO:0005667">
    <property type="term" value="C:transcription regulator complex"/>
    <property type="evidence" value="ECO:0007669"/>
    <property type="project" value="TreeGrafter"/>
</dbReference>
<organism evidence="10 11">
    <name type="scientific">Circinella minor</name>
    <dbReference type="NCBI Taxonomy" id="1195481"/>
    <lineage>
        <taxon>Eukaryota</taxon>
        <taxon>Fungi</taxon>
        <taxon>Fungi incertae sedis</taxon>
        <taxon>Mucoromycota</taxon>
        <taxon>Mucoromycotina</taxon>
        <taxon>Mucoromycetes</taxon>
        <taxon>Mucorales</taxon>
        <taxon>Lichtheimiaceae</taxon>
        <taxon>Circinella</taxon>
    </lineage>
</organism>
<dbReference type="Pfam" id="PF17725">
    <property type="entry name" value="YBD"/>
    <property type="match status" value="1"/>
</dbReference>
<dbReference type="GO" id="GO:0000981">
    <property type="term" value="F:DNA-binding transcription factor activity, RNA polymerase II-specific"/>
    <property type="evidence" value="ECO:0007669"/>
    <property type="project" value="TreeGrafter"/>
</dbReference>
<dbReference type="PRINTS" id="PR00065">
    <property type="entry name" value="TEADOMAIN"/>
</dbReference>
<keyword evidence="6" id="KW-0539">Nucleus</keyword>
<accession>A0A8H7S909</accession>
<evidence type="ECO:0000256" key="6">
    <source>
        <dbReference type="ARBA" id="ARBA00023242"/>
    </source>
</evidence>
<dbReference type="Proteomes" id="UP000646827">
    <property type="component" value="Unassembled WGS sequence"/>
</dbReference>
<protein>
    <recommendedName>
        <fullName evidence="9">TEA domain-containing protein</fullName>
    </recommendedName>
</protein>
<feature type="compositionally biased region" description="Basic and acidic residues" evidence="8">
    <location>
        <begin position="30"/>
        <end position="45"/>
    </location>
</feature>
<feature type="compositionally biased region" description="Low complexity" evidence="8">
    <location>
        <begin position="412"/>
        <end position="430"/>
    </location>
</feature>
<dbReference type="InterPro" id="IPR038096">
    <property type="entry name" value="TEA/ATTS_sf"/>
</dbReference>
<feature type="compositionally biased region" description="Polar residues" evidence="8">
    <location>
        <begin position="8"/>
        <end position="29"/>
    </location>
</feature>
<feature type="compositionally biased region" description="Low complexity" evidence="8">
    <location>
        <begin position="188"/>
        <end position="203"/>
    </location>
</feature>
<dbReference type="SMART" id="SM00426">
    <property type="entry name" value="TEA"/>
    <property type="match status" value="1"/>
</dbReference>
<feature type="region of interest" description="Disordered" evidence="8">
    <location>
        <begin position="154"/>
        <end position="203"/>
    </location>
</feature>
<evidence type="ECO:0000256" key="5">
    <source>
        <dbReference type="ARBA" id="ARBA00023163"/>
    </source>
</evidence>
<dbReference type="InterPro" id="IPR000818">
    <property type="entry name" value="TEA/ATTS_dom"/>
</dbReference>
<feature type="DNA-binding region" description="TEA" evidence="7">
    <location>
        <begin position="54"/>
        <end position="128"/>
    </location>
</feature>
<dbReference type="Pfam" id="PF01285">
    <property type="entry name" value="TEA"/>
    <property type="match status" value="1"/>
</dbReference>
<evidence type="ECO:0000259" key="9">
    <source>
        <dbReference type="PROSITE" id="PS51088"/>
    </source>
</evidence>
<evidence type="ECO:0000256" key="7">
    <source>
        <dbReference type="PROSITE-ProRule" id="PRU00505"/>
    </source>
</evidence>
<evidence type="ECO:0000256" key="4">
    <source>
        <dbReference type="ARBA" id="ARBA00023125"/>
    </source>
</evidence>
<evidence type="ECO:0000256" key="1">
    <source>
        <dbReference type="ARBA" id="ARBA00004123"/>
    </source>
</evidence>
<dbReference type="InterPro" id="IPR041086">
    <property type="entry name" value="YBD"/>
</dbReference>
<dbReference type="PROSITE" id="PS51088">
    <property type="entry name" value="TEA_2"/>
    <property type="match status" value="1"/>
</dbReference>
<evidence type="ECO:0000313" key="11">
    <source>
        <dbReference type="Proteomes" id="UP000646827"/>
    </source>
</evidence>
<feature type="compositionally biased region" description="Polar residues" evidence="8">
    <location>
        <begin position="438"/>
        <end position="457"/>
    </location>
</feature>
<feature type="domain" description="TEA" evidence="9">
    <location>
        <begin position="54"/>
        <end position="128"/>
    </location>
</feature>
<name>A0A8H7S909_9FUNG</name>
<evidence type="ECO:0000256" key="2">
    <source>
        <dbReference type="ARBA" id="ARBA00008421"/>
    </source>
</evidence>
<feature type="compositionally biased region" description="Low complexity" evidence="8">
    <location>
        <begin position="376"/>
        <end position="394"/>
    </location>
</feature>
<comment type="subcellular location">
    <subcellularLocation>
        <location evidence="1">Nucleus</location>
    </subcellularLocation>
</comment>
<evidence type="ECO:0000256" key="3">
    <source>
        <dbReference type="ARBA" id="ARBA00023015"/>
    </source>
</evidence>
<keyword evidence="5" id="KW-0804">Transcription</keyword>
<keyword evidence="11" id="KW-1185">Reference proteome</keyword>
<keyword evidence="3" id="KW-0805">Transcription regulation</keyword>
<dbReference type="GO" id="GO:0000978">
    <property type="term" value="F:RNA polymerase II cis-regulatory region sequence-specific DNA binding"/>
    <property type="evidence" value="ECO:0007669"/>
    <property type="project" value="TreeGrafter"/>
</dbReference>
<gene>
    <name evidence="10" type="ORF">INT45_012879</name>
</gene>
<evidence type="ECO:0000256" key="8">
    <source>
        <dbReference type="SAM" id="MobiDB-lite"/>
    </source>
</evidence>
<dbReference type="EMBL" id="JAEPRB010000045">
    <property type="protein sequence ID" value="KAG2224310.1"/>
    <property type="molecule type" value="Genomic_DNA"/>
</dbReference>
<sequence length="730" mass="80625">MGTPSAVIATTTLPSSSLNSVDGQKQPHQQTKDPKRPRQYNKKDSTNPLPTQGKDKEEQVWPPDVESAFVEALETIPKLGRRKILVNGKPCGRNELISDFILRKTGKNRTRKQVSSHIQVLKNTLMRLLTDSATDADDETAVGVAAAALGGASTSVNRSKHNKNYAQKQRRQQGNRITGGLVASVPNESSGEDSSMSDSSSPSQAEYMLDMMYGSSTDTQQHQQQQVSQQQQQQHLVQQQQQQQQPNVLSSVIELKELYDPTLHHPLFSGAPDYLQPFTETPPSSGQLSSVMEASPFGMMDFDDTFSSGISFNDPFIMSGEPSATTAHTMDPSYPSSINPIITDNDEEMLDNNSSENNIGKMVNPLAPVATDVPTNVNLSNSNNNSTGSSSSSQNKRKINTRTASQPALVYSSSSSTSSSSSSSNSLTTSSRKRSLANFGQNNKRKNTNNSSVQQRTMSTGDLSMMMKEIESPTFPLWPNYLCLYLEYSLPYDPSSTHSRNLAQLQHCYPNCLSTVKADCIAKQKCPPLADIVAKDPSVIVLLAKVKKKHYEIYMKNFVFNNTCFFESHKRKTIECTTTIYSFGNVVLESKEIQHGLMVDNEKFMYSFVYVNQFFDAFMKGIRSLKTWNEIDIAIQNLCIVQVFDDIEEKYGPSATFFDQPWDMPTHQQKEQVTETEAATGISSTSSSPQLVMVYDFERGNGSIDISAVGDAAITSKLGIGCGFDILDDM</sequence>
<dbReference type="AlphaFoldDB" id="A0A8H7S909"/>
<proteinExistence type="inferred from homology"/>
<dbReference type="OrthoDB" id="10006572at2759"/>
<reference evidence="10 11" key="1">
    <citation type="submission" date="2020-12" db="EMBL/GenBank/DDBJ databases">
        <title>Metabolic potential, ecology and presence of endohyphal bacteria is reflected in genomic diversity of Mucoromycotina.</title>
        <authorList>
            <person name="Muszewska A."/>
            <person name="Okrasinska A."/>
            <person name="Steczkiewicz K."/>
            <person name="Drgas O."/>
            <person name="Orlowska M."/>
            <person name="Perlinska-Lenart U."/>
            <person name="Aleksandrzak-Piekarczyk T."/>
            <person name="Szatraj K."/>
            <person name="Zielenkiewicz U."/>
            <person name="Pilsyk S."/>
            <person name="Malc E."/>
            <person name="Mieczkowski P."/>
            <person name="Kruszewska J.S."/>
            <person name="Biernat P."/>
            <person name="Pawlowska J."/>
        </authorList>
    </citation>
    <scope>NUCLEOTIDE SEQUENCE [LARGE SCALE GENOMIC DNA]</scope>
    <source>
        <strain evidence="10 11">CBS 142.35</strain>
    </source>
</reference>
<dbReference type="Gene3D" id="2.70.50.80">
    <property type="match status" value="1"/>
</dbReference>
<comment type="similarity">
    <text evidence="2">Belongs to the TEC1 family.</text>
</comment>
<dbReference type="InterPro" id="IPR050937">
    <property type="entry name" value="TEC1_TEAD_TF"/>
</dbReference>
<dbReference type="PANTHER" id="PTHR11834:SF0">
    <property type="entry name" value="PROTEIN SCALLOPED"/>
    <property type="match status" value="1"/>
</dbReference>
<feature type="region of interest" description="Disordered" evidence="8">
    <location>
        <begin position="1"/>
        <end position="60"/>
    </location>
</feature>
<keyword evidence="4" id="KW-0238">DNA-binding</keyword>
<evidence type="ECO:0000313" key="10">
    <source>
        <dbReference type="EMBL" id="KAG2224310.1"/>
    </source>
</evidence>
<comment type="caution">
    <text evidence="10">The sequence shown here is derived from an EMBL/GenBank/DDBJ whole genome shotgun (WGS) entry which is preliminary data.</text>
</comment>
<feature type="compositionally biased region" description="Basic residues" evidence="8">
    <location>
        <begin position="158"/>
        <end position="173"/>
    </location>
</feature>
<dbReference type="GO" id="GO:0005634">
    <property type="term" value="C:nucleus"/>
    <property type="evidence" value="ECO:0007669"/>
    <property type="project" value="UniProtKB-SubCell"/>
</dbReference>
<dbReference type="PANTHER" id="PTHR11834">
    <property type="entry name" value="TRANSCRIPTIONAL ENHANCER FACTOR TEF RELATED"/>
    <property type="match status" value="1"/>
</dbReference>
<feature type="region of interest" description="Disordered" evidence="8">
    <location>
        <begin position="371"/>
        <end position="457"/>
    </location>
</feature>
<dbReference type="Gene3D" id="6.10.20.40">
    <property type="entry name" value="TEA/ATTS domain"/>
    <property type="match status" value="1"/>
</dbReference>